<dbReference type="FunCoup" id="E3LH91">
    <property type="interactions" value="221"/>
</dbReference>
<keyword evidence="9" id="KW-0675">Receptor</keyword>
<dbReference type="SMART" id="SM00399">
    <property type="entry name" value="ZnF_C4"/>
    <property type="match status" value="1"/>
</dbReference>
<evidence type="ECO:0000256" key="10">
    <source>
        <dbReference type="ARBA" id="ARBA00023242"/>
    </source>
</evidence>
<evidence type="ECO:0000256" key="9">
    <source>
        <dbReference type="ARBA" id="ARBA00023170"/>
    </source>
</evidence>
<evidence type="ECO:0000256" key="4">
    <source>
        <dbReference type="ARBA" id="ARBA00022771"/>
    </source>
</evidence>
<comment type="subcellular location">
    <subcellularLocation>
        <location evidence="1">Nucleus</location>
    </subcellularLocation>
</comment>
<dbReference type="PANTHER" id="PTHR45680:SF10">
    <property type="entry name" value="NR LBD DOMAIN-CONTAINING PROTEIN-RELATED"/>
    <property type="match status" value="1"/>
</dbReference>
<dbReference type="STRING" id="31234.E3LH91"/>
<organism evidence="14">
    <name type="scientific">Caenorhabditis remanei</name>
    <name type="common">Caenorhabditis vulgaris</name>
    <dbReference type="NCBI Taxonomy" id="31234"/>
    <lineage>
        <taxon>Eukaryota</taxon>
        <taxon>Metazoa</taxon>
        <taxon>Ecdysozoa</taxon>
        <taxon>Nematoda</taxon>
        <taxon>Chromadorea</taxon>
        <taxon>Rhabditida</taxon>
        <taxon>Rhabditina</taxon>
        <taxon>Rhabditomorpha</taxon>
        <taxon>Rhabditoidea</taxon>
        <taxon>Rhabditidae</taxon>
        <taxon>Peloderinae</taxon>
        <taxon>Caenorhabditis</taxon>
    </lineage>
</organism>
<dbReference type="InterPro" id="IPR013088">
    <property type="entry name" value="Znf_NHR/GATA"/>
</dbReference>
<keyword evidence="7" id="KW-0238">DNA-binding</keyword>
<dbReference type="InParanoid" id="E3LH91"/>
<keyword evidence="6" id="KW-0805">Transcription regulation</keyword>
<dbReference type="Pfam" id="PF00105">
    <property type="entry name" value="zf-C4"/>
    <property type="match status" value="1"/>
</dbReference>
<dbReference type="GO" id="GO:0005634">
    <property type="term" value="C:nucleus"/>
    <property type="evidence" value="ECO:0007669"/>
    <property type="project" value="UniProtKB-SubCell"/>
</dbReference>
<keyword evidence="8" id="KW-0804">Transcription</keyword>
<evidence type="ECO:0000256" key="5">
    <source>
        <dbReference type="ARBA" id="ARBA00022833"/>
    </source>
</evidence>
<keyword evidence="5" id="KW-0862">Zinc</keyword>
<proteinExistence type="inferred from homology"/>
<dbReference type="SUPFAM" id="SSF57716">
    <property type="entry name" value="Glucocorticoid receptor-like (DNA-binding domain)"/>
    <property type="match status" value="1"/>
</dbReference>
<dbReference type="PRINTS" id="PR00047">
    <property type="entry name" value="STROIDFINGER"/>
</dbReference>
<evidence type="ECO:0000256" key="2">
    <source>
        <dbReference type="ARBA" id="ARBA00005993"/>
    </source>
</evidence>
<evidence type="ECO:0000256" key="6">
    <source>
        <dbReference type="ARBA" id="ARBA00023015"/>
    </source>
</evidence>
<evidence type="ECO:0000256" key="7">
    <source>
        <dbReference type="ARBA" id="ARBA00023125"/>
    </source>
</evidence>
<dbReference type="InterPro" id="IPR051152">
    <property type="entry name" value="C.elegans_Orphan_NR"/>
</dbReference>
<dbReference type="CDD" id="cd06960">
    <property type="entry name" value="NR_DBD_HNF4A"/>
    <property type="match status" value="1"/>
</dbReference>
<dbReference type="OMA" id="FFIDGFR"/>
<feature type="domain" description="NR LBD" evidence="12">
    <location>
        <begin position="141"/>
        <end position="390"/>
    </location>
</feature>
<name>E3LH91_CAERE</name>
<dbReference type="Pfam" id="PF00104">
    <property type="entry name" value="Hormone_recep"/>
    <property type="match status" value="1"/>
</dbReference>
<dbReference type="Gene3D" id="3.30.50.10">
    <property type="entry name" value="Erythroid Transcription Factor GATA-1, subunit A"/>
    <property type="match status" value="1"/>
</dbReference>
<evidence type="ECO:0000313" key="14">
    <source>
        <dbReference type="Proteomes" id="UP000008281"/>
    </source>
</evidence>
<dbReference type="GO" id="GO:0000978">
    <property type="term" value="F:RNA polymerase II cis-regulatory region sequence-specific DNA binding"/>
    <property type="evidence" value="ECO:0007669"/>
    <property type="project" value="InterPro"/>
</dbReference>
<evidence type="ECO:0000256" key="1">
    <source>
        <dbReference type="ARBA" id="ARBA00004123"/>
    </source>
</evidence>
<dbReference type="RefSeq" id="XP_003116342.2">
    <property type="nucleotide sequence ID" value="XM_003116294.2"/>
</dbReference>
<dbReference type="SUPFAM" id="SSF48508">
    <property type="entry name" value="Nuclear receptor ligand-binding domain"/>
    <property type="match status" value="1"/>
</dbReference>
<dbReference type="PROSITE" id="PS51257">
    <property type="entry name" value="PROKAR_LIPOPROTEIN"/>
    <property type="match status" value="1"/>
</dbReference>
<reference evidence="13" key="1">
    <citation type="submission" date="2007-07" db="EMBL/GenBank/DDBJ databases">
        <title>PCAP assembly of the Caenorhabditis remanei genome.</title>
        <authorList>
            <consortium name="The Caenorhabditis remanei Sequencing Consortium"/>
            <person name="Wilson R.K."/>
        </authorList>
    </citation>
    <scope>NUCLEOTIDE SEQUENCE [LARGE SCALE GENOMIC DNA]</scope>
    <source>
        <strain evidence="13">PB4641</strain>
    </source>
</reference>
<accession>E3LH91</accession>
<evidence type="ECO:0000256" key="8">
    <source>
        <dbReference type="ARBA" id="ARBA00023163"/>
    </source>
</evidence>
<dbReference type="InterPro" id="IPR035500">
    <property type="entry name" value="NHR-like_dom_sf"/>
</dbReference>
<dbReference type="EMBL" id="DS268409">
    <property type="protein sequence ID" value="EFO95238.1"/>
    <property type="molecule type" value="Genomic_DNA"/>
</dbReference>
<evidence type="ECO:0000259" key="11">
    <source>
        <dbReference type="PROSITE" id="PS51030"/>
    </source>
</evidence>
<dbReference type="PROSITE" id="PS51843">
    <property type="entry name" value="NR_LBD"/>
    <property type="match status" value="1"/>
</dbReference>
<evidence type="ECO:0000259" key="12">
    <source>
        <dbReference type="PROSITE" id="PS51843"/>
    </source>
</evidence>
<dbReference type="KEGG" id="crq:GCK72_019962"/>
<dbReference type="AlphaFoldDB" id="E3LH91"/>
<dbReference type="GeneID" id="9820240"/>
<dbReference type="InterPro" id="IPR049636">
    <property type="entry name" value="HNF4-like_DBD"/>
</dbReference>
<gene>
    <name evidence="13" type="primary">Cre-nhr-58</name>
    <name evidence="13" type="ORF">CRE_09164</name>
</gene>
<sequence length="392" mass="45890">MISLKFCKVCDRRSQGIHFGVSSCRACAAFFRRRAGSNLIEKTCMRSRCGVDCFLCKPCRLKRCYEVGMDEKKFQFDRDALHSTESSTIMPRSFDKFVGRPQFIHFCDPDAPTTSKFIDLSFLVEKGEKVLRNGPAWGPHSNKGPLQKLANFHNVFEKMPKNMATNFKFSPGDCSDCWEYYFLTTASWLTNFDEFQKLNHQLKMKILFAIWHMWGRMDKLASTALARRRSQLTAKSEIAQSNGLFLDVDKLELDVSWLCNYKLEEVEFFIDGFRNWDLMHTVQMFIDLDPTPIELNYMLAQMSFYYAGNRFQGEILEIMERFQQVLSDDLHNYYVNDRKMNNYSGRLSRLLKINNAVQESVRKRRPKTEIAKTLNIFTAEFSHPEMFFDTGF</sequence>
<evidence type="ECO:0000256" key="3">
    <source>
        <dbReference type="ARBA" id="ARBA00022723"/>
    </source>
</evidence>
<dbReference type="CTD" id="9820240"/>
<protein>
    <submittedName>
        <fullName evidence="13">CRE-NHR-58 protein</fullName>
    </submittedName>
</protein>
<keyword evidence="4" id="KW-0863">Zinc-finger</keyword>
<dbReference type="eggNOG" id="KOG3575">
    <property type="taxonomic scope" value="Eukaryota"/>
</dbReference>
<dbReference type="OrthoDB" id="5816380at2759"/>
<dbReference type="GO" id="GO:0008270">
    <property type="term" value="F:zinc ion binding"/>
    <property type="evidence" value="ECO:0007669"/>
    <property type="project" value="UniProtKB-KW"/>
</dbReference>
<dbReference type="Proteomes" id="UP000008281">
    <property type="component" value="Unassembled WGS sequence"/>
</dbReference>
<dbReference type="PANTHER" id="PTHR45680">
    <property type="entry name" value="NUCLEAR HORMONE RECEPTOR FAMILY"/>
    <property type="match status" value="1"/>
</dbReference>
<dbReference type="SMART" id="SM00430">
    <property type="entry name" value="HOLI"/>
    <property type="match status" value="1"/>
</dbReference>
<dbReference type="InterPro" id="IPR000536">
    <property type="entry name" value="Nucl_hrmn_rcpt_lig-bd"/>
</dbReference>
<comment type="similarity">
    <text evidence="2">Belongs to the nuclear hormone receptor family.</text>
</comment>
<feature type="domain" description="Nuclear receptor" evidence="11">
    <location>
        <begin position="4"/>
        <end position="76"/>
    </location>
</feature>
<keyword evidence="14" id="KW-1185">Reference proteome</keyword>
<dbReference type="InterPro" id="IPR001628">
    <property type="entry name" value="Znf_hrmn_rcpt"/>
</dbReference>
<keyword evidence="10" id="KW-0539">Nucleus</keyword>
<evidence type="ECO:0000313" key="13">
    <source>
        <dbReference type="EMBL" id="EFO95238.1"/>
    </source>
</evidence>
<dbReference type="Gene3D" id="1.10.565.10">
    <property type="entry name" value="Retinoid X Receptor"/>
    <property type="match status" value="1"/>
</dbReference>
<keyword evidence="3" id="KW-0479">Metal-binding</keyword>
<dbReference type="HOGENOM" id="CLU_007368_7_1_1"/>
<dbReference type="PROSITE" id="PS51030">
    <property type="entry name" value="NUCLEAR_REC_DBD_2"/>
    <property type="match status" value="1"/>
</dbReference>
<dbReference type="GO" id="GO:0003700">
    <property type="term" value="F:DNA-binding transcription factor activity"/>
    <property type="evidence" value="ECO:0007669"/>
    <property type="project" value="InterPro"/>
</dbReference>